<accession>A0A7G7MDM6</accession>
<proteinExistence type="predicted"/>
<reference evidence="1 2" key="1">
    <citation type="submission" date="2020-08" db="EMBL/GenBank/DDBJ databases">
        <authorList>
            <person name="Mo P."/>
        </authorList>
    </citation>
    <scope>NUCLEOTIDE SEQUENCE [LARGE SCALE GENOMIC DNA]</scope>
    <source>
        <strain evidence="1 2">CGMCC 4.1532</strain>
    </source>
</reference>
<dbReference type="InterPro" id="IPR056131">
    <property type="entry name" value="DUF7714"/>
</dbReference>
<evidence type="ECO:0000313" key="1">
    <source>
        <dbReference type="EMBL" id="QNG50887.1"/>
    </source>
</evidence>
<name>A0A7G7MDM6_9PSEU</name>
<evidence type="ECO:0000313" key="2">
    <source>
        <dbReference type="Proteomes" id="UP000515728"/>
    </source>
</evidence>
<sequence>MSAPAAAPRTGPNVVPGRYRGVSVAALPPGLGIDEESLRAYFTGRDAYRRTRFVVARSEGRVAVLHVVKAGEVELFSPIVQVTLLAGPDECAWVHDPEVDTAIPSALAAAAATVPGKRAVVVQGRYEHVNFILDPAPLRIVVREVVPPEPAKLFDQAQRILAITEDLPPIELVSELTDLGALAAEHPAGHYLLPCRGSGGDVAGAQVSYLDEHPPQADWTLLGCTRSQQIHEWFYGTEVPVVDFCPKRAPGPQPPVLLTKCCLQEEHTDTAPGRVTVPWGSSLEHVREALRTLAAQQEPVWAPV</sequence>
<organism evidence="1 2">
    <name type="scientific">Pseudonocardia petroleophila</name>
    <dbReference type="NCBI Taxonomy" id="37331"/>
    <lineage>
        <taxon>Bacteria</taxon>
        <taxon>Bacillati</taxon>
        <taxon>Actinomycetota</taxon>
        <taxon>Actinomycetes</taxon>
        <taxon>Pseudonocardiales</taxon>
        <taxon>Pseudonocardiaceae</taxon>
        <taxon>Pseudonocardia</taxon>
    </lineage>
</organism>
<gene>
    <name evidence="1" type="ORF">H6H00_22205</name>
</gene>
<dbReference type="Pfam" id="PF24830">
    <property type="entry name" value="DUF7714"/>
    <property type="match status" value="1"/>
</dbReference>
<protein>
    <submittedName>
        <fullName evidence="1">Uncharacterized protein</fullName>
    </submittedName>
</protein>
<dbReference type="RefSeq" id="WP_185717648.1">
    <property type="nucleotide sequence ID" value="NZ_BAAAWI010000001.1"/>
</dbReference>
<dbReference type="KEGG" id="ppel:H6H00_22205"/>
<keyword evidence="2" id="KW-1185">Reference proteome</keyword>
<dbReference type="EMBL" id="CP060131">
    <property type="protein sequence ID" value="QNG50887.1"/>
    <property type="molecule type" value="Genomic_DNA"/>
</dbReference>
<dbReference type="Proteomes" id="UP000515728">
    <property type="component" value="Chromosome"/>
</dbReference>
<dbReference type="AlphaFoldDB" id="A0A7G7MDM6"/>